<accession>A0A1S8MBV6</accession>
<feature type="compositionally biased region" description="Basic and acidic residues" evidence="1">
    <location>
        <begin position="75"/>
        <end position="91"/>
    </location>
</feature>
<dbReference type="STRING" id="84029.CROST_40730"/>
<keyword evidence="2" id="KW-1133">Transmembrane helix</keyword>
<dbReference type="EMBL" id="CP096983">
    <property type="protein sequence ID" value="URZ12674.1"/>
    <property type="molecule type" value="Genomic_DNA"/>
</dbReference>
<organism evidence="3 4">
    <name type="scientific">Clostridium felsineum</name>
    <dbReference type="NCBI Taxonomy" id="36839"/>
    <lineage>
        <taxon>Bacteria</taxon>
        <taxon>Bacillati</taxon>
        <taxon>Bacillota</taxon>
        <taxon>Clostridia</taxon>
        <taxon>Eubacteriales</taxon>
        <taxon>Clostridiaceae</taxon>
        <taxon>Clostridium</taxon>
    </lineage>
</organism>
<evidence type="ECO:0000256" key="2">
    <source>
        <dbReference type="SAM" id="Phobius"/>
    </source>
</evidence>
<evidence type="ECO:0000313" key="3">
    <source>
        <dbReference type="EMBL" id="URZ12674.1"/>
    </source>
</evidence>
<dbReference type="RefSeq" id="WP_077833197.1">
    <property type="nucleotide sequence ID" value="NZ_CP096983.1"/>
</dbReference>
<dbReference type="Proteomes" id="UP000190951">
    <property type="component" value="Chromosome"/>
</dbReference>
<feature type="region of interest" description="Disordered" evidence="1">
    <location>
        <begin position="53"/>
        <end position="93"/>
    </location>
</feature>
<feature type="transmembrane region" description="Helical" evidence="2">
    <location>
        <begin position="23"/>
        <end position="42"/>
    </location>
</feature>
<gene>
    <name evidence="3" type="ORF">CROST_033970</name>
</gene>
<keyword evidence="2" id="KW-0812">Transmembrane</keyword>
<evidence type="ECO:0000313" key="4">
    <source>
        <dbReference type="Proteomes" id="UP000190951"/>
    </source>
</evidence>
<sequence>MAKPSIFSSDYEKQQRKRKQRRNISIFLIICAVVFVIIWLGAKANLKNIKFPKASTSSSESNKTSNKKSGGTVVKDSKKTSSKNNKDKTQDKALQVNLPDGKQISVVYGENNNDKVVKSVDLNGLNGEYTISPSNKNVVIYEKDTQNMFFIDSNASVQDITYKSYTSGGGTAFNKDAILSSTPGYIWIGSPKFVDDNTVVYISQLPWFDNRQNKYVWKFNIIDKSYVNTNVTGNDIKINGLTDKGIEIVVDGNTTYMKADGTTSN</sequence>
<protein>
    <submittedName>
        <fullName evidence="3">Uncharacterized protein</fullName>
    </submittedName>
</protein>
<dbReference type="AlphaFoldDB" id="A0A1S8MBV6"/>
<feature type="compositionally biased region" description="Low complexity" evidence="1">
    <location>
        <begin position="55"/>
        <end position="74"/>
    </location>
</feature>
<name>A0A1S8MBV6_9CLOT</name>
<proteinExistence type="predicted"/>
<keyword evidence="4" id="KW-1185">Reference proteome</keyword>
<dbReference type="KEGG" id="crw:CROST_033970"/>
<evidence type="ECO:0000256" key="1">
    <source>
        <dbReference type="SAM" id="MobiDB-lite"/>
    </source>
</evidence>
<keyword evidence="2" id="KW-0472">Membrane</keyword>
<reference evidence="3 4" key="1">
    <citation type="submission" date="2022-04" db="EMBL/GenBank/DDBJ databases">
        <title>Genome sequence of C. roseum typestrain.</title>
        <authorList>
            <person name="Poehlein A."/>
            <person name="Schoch T."/>
            <person name="Duerre P."/>
            <person name="Daniel R."/>
        </authorList>
    </citation>
    <scope>NUCLEOTIDE SEQUENCE [LARGE SCALE GENOMIC DNA]</scope>
    <source>
        <strain evidence="3 4">DSM 7320</strain>
    </source>
</reference>